<comment type="similarity">
    <text evidence="6">Belongs to the binding-protein-dependent transport system permease family.</text>
</comment>
<keyword evidence="5 6" id="KW-0472">Membrane</keyword>
<evidence type="ECO:0000256" key="6">
    <source>
        <dbReference type="RuleBase" id="RU363032"/>
    </source>
</evidence>
<feature type="transmembrane region" description="Helical" evidence="6">
    <location>
        <begin position="27"/>
        <end position="48"/>
    </location>
</feature>
<feature type="transmembrane region" description="Helical" evidence="6">
    <location>
        <begin position="155"/>
        <end position="175"/>
    </location>
</feature>
<accession>A0A2S6IGW3</accession>
<dbReference type="EMBL" id="PTJD01000010">
    <property type="protein sequence ID" value="PPK93437.1"/>
    <property type="molecule type" value="Genomic_DNA"/>
</dbReference>
<protein>
    <submittedName>
        <fullName evidence="8">Osmoprotectant transport system permease protein</fullName>
    </submittedName>
</protein>
<dbReference type="InterPro" id="IPR035906">
    <property type="entry name" value="MetI-like_sf"/>
</dbReference>
<dbReference type="AlphaFoldDB" id="A0A2S6IGW3"/>
<keyword evidence="2 6" id="KW-0813">Transport</keyword>
<dbReference type="PANTHER" id="PTHR30177">
    <property type="entry name" value="GLYCINE BETAINE/L-PROLINE TRANSPORT SYSTEM PERMEASE PROTEIN PROW"/>
    <property type="match status" value="1"/>
</dbReference>
<dbReference type="InterPro" id="IPR051204">
    <property type="entry name" value="ABC_transp_perm/SBD"/>
</dbReference>
<feature type="domain" description="ABC transmembrane type-1" evidence="7">
    <location>
        <begin position="1"/>
        <end position="172"/>
    </location>
</feature>
<dbReference type="GO" id="GO:0055085">
    <property type="term" value="P:transmembrane transport"/>
    <property type="evidence" value="ECO:0007669"/>
    <property type="project" value="InterPro"/>
</dbReference>
<dbReference type="Proteomes" id="UP000239485">
    <property type="component" value="Unassembled WGS sequence"/>
</dbReference>
<dbReference type="GO" id="GO:0005886">
    <property type="term" value="C:plasma membrane"/>
    <property type="evidence" value="ECO:0007669"/>
    <property type="project" value="UniProtKB-SubCell"/>
</dbReference>
<evidence type="ECO:0000256" key="2">
    <source>
        <dbReference type="ARBA" id="ARBA00022448"/>
    </source>
</evidence>
<keyword evidence="9" id="KW-1185">Reference proteome</keyword>
<dbReference type="CDD" id="cd06261">
    <property type="entry name" value="TM_PBP2"/>
    <property type="match status" value="1"/>
</dbReference>
<evidence type="ECO:0000256" key="3">
    <source>
        <dbReference type="ARBA" id="ARBA00022692"/>
    </source>
</evidence>
<evidence type="ECO:0000313" key="9">
    <source>
        <dbReference type="Proteomes" id="UP000239485"/>
    </source>
</evidence>
<proteinExistence type="inferred from homology"/>
<evidence type="ECO:0000259" key="7">
    <source>
        <dbReference type="PROSITE" id="PS50928"/>
    </source>
</evidence>
<evidence type="ECO:0000256" key="5">
    <source>
        <dbReference type="ARBA" id="ARBA00023136"/>
    </source>
</evidence>
<feature type="transmembrane region" description="Helical" evidence="6">
    <location>
        <begin position="123"/>
        <end position="143"/>
    </location>
</feature>
<gene>
    <name evidence="8" type="ORF">CLV92_11065</name>
</gene>
<keyword evidence="4 6" id="KW-1133">Transmembrane helix</keyword>
<evidence type="ECO:0000256" key="4">
    <source>
        <dbReference type="ARBA" id="ARBA00022989"/>
    </source>
</evidence>
<feature type="transmembrane region" description="Helical" evidence="6">
    <location>
        <begin position="95"/>
        <end position="116"/>
    </location>
</feature>
<dbReference type="Gene3D" id="1.10.3720.10">
    <property type="entry name" value="MetI-like"/>
    <property type="match status" value="1"/>
</dbReference>
<comment type="caution">
    <text evidence="8">The sequence shown here is derived from an EMBL/GenBank/DDBJ whole genome shotgun (WGS) entry which is preliminary data.</text>
</comment>
<dbReference type="SUPFAM" id="SSF161098">
    <property type="entry name" value="MetI-like"/>
    <property type="match status" value="1"/>
</dbReference>
<organism evidence="8 9">
    <name type="scientific">Kineococcus xinjiangensis</name>
    <dbReference type="NCBI Taxonomy" id="512762"/>
    <lineage>
        <taxon>Bacteria</taxon>
        <taxon>Bacillati</taxon>
        <taxon>Actinomycetota</taxon>
        <taxon>Actinomycetes</taxon>
        <taxon>Kineosporiales</taxon>
        <taxon>Kineosporiaceae</taxon>
        <taxon>Kineococcus</taxon>
    </lineage>
</organism>
<evidence type="ECO:0000313" key="8">
    <source>
        <dbReference type="EMBL" id="PPK93437.1"/>
    </source>
</evidence>
<sequence>MVSVVLASVLAFPLALLVRRRPGPKGLLLASSTVLYSIPSLALIPVMVPFTGLSPWTVVLPLALYSLAVLLRNTLAGLDGVPTPVVDAARGMGYAPARLLLTVELPLALPAILAGLRIATVSAVAMTTIGGLVGFGGLGTLLLDGQRRNFRAQVLTATVLVVALAVVVDLVLLAVQRAAGRRGGRRAAGAEPVLQGGGPG</sequence>
<dbReference type="PANTHER" id="PTHR30177:SF4">
    <property type="entry name" value="OSMOPROTECTANT IMPORT PERMEASE PROTEIN OSMW"/>
    <property type="match status" value="1"/>
</dbReference>
<dbReference type="Pfam" id="PF00528">
    <property type="entry name" value="BPD_transp_1"/>
    <property type="match status" value="1"/>
</dbReference>
<dbReference type="GO" id="GO:0031460">
    <property type="term" value="P:glycine betaine transport"/>
    <property type="evidence" value="ECO:0007669"/>
    <property type="project" value="TreeGrafter"/>
</dbReference>
<evidence type="ECO:0000256" key="1">
    <source>
        <dbReference type="ARBA" id="ARBA00004141"/>
    </source>
</evidence>
<comment type="subcellular location">
    <subcellularLocation>
        <location evidence="6">Cell membrane</location>
        <topology evidence="6">Multi-pass membrane protein</topology>
    </subcellularLocation>
    <subcellularLocation>
        <location evidence="1">Membrane</location>
        <topology evidence="1">Multi-pass membrane protein</topology>
    </subcellularLocation>
</comment>
<reference evidence="8 9" key="1">
    <citation type="submission" date="2018-02" db="EMBL/GenBank/DDBJ databases">
        <title>Genomic Encyclopedia of Archaeal and Bacterial Type Strains, Phase II (KMG-II): from individual species to whole genera.</title>
        <authorList>
            <person name="Goeker M."/>
        </authorList>
    </citation>
    <scope>NUCLEOTIDE SEQUENCE [LARGE SCALE GENOMIC DNA]</scope>
    <source>
        <strain evidence="8 9">DSM 22857</strain>
    </source>
</reference>
<keyword evidence="3 6" id="KW-0812">Transmembrane</keyword>
<name>A0A2S6IGW3_9ACTN</name>
<dbReference type="PROSITE" id="PS50928">
    <property type="entry name" value="ABC_TM1"/>
    <property type="match status" value="1"/>
</dbReference>
<dbReference type="InterPro" id="IPR000515">
    <property type="entry name" value="MetI-like"/>
</dbReference>